<comment type="caution">
    <text evidence="1">The sequence shown here is derived from an EMBL/GenBank/DDBJ whole genome shotgun (WGS) entry which is preliminary data.</text>
</comment>
<evidence type="ECO:0000313" key="2">
    <source>
        <dbReference type="Proteomes" id="UP000727407"/>
    </source>
</evidence>
<protein>
    <submittedName>
        <fullName evidence="1">Uncharacterized protein</fullName>
    </submittedName>
</protein>
<proteinExistence type="predicted"/>
<accession>A0A8J4X3K7</accession>
<organism evidence="1 2">
    <name type="scientific">Clarias magur</name>
    <name type="common">Asian catfish</name>
    <name type="synonym">Macropteronotus magur</name>
    <dbReference type="NCBI Taxonomy" id="1594786"/>
    <lineage>
        <taxon>Eukaryota</taxon>
        <taxon>Metazoa</taxon>
        <taxon>Chordata</taxon>
        <taxon>Craniata</taxon>
        <taxon>Vertebrata</taxon>
        <taxon>Euteleostomi</taxon>
        <taxon>Actinopterygii</taxon>
        <taxon>Neopterygii</taxon>
        <taxon>Teleostei</taxon>
        <taxon>Ostariophysi</taxon>
        <taxon>Siluriformes</taxon>
        <taxon>Clariidae</taxon>
        <taxon>Clarias</taxon>
    </lineage>
</organism>
<dbReference type="Proteomes" id="UP000727407">
    <property type="component" value="Unassembled WGS sequence"/>
</dbReference>
<keyword evidence="2" id="KW-1185">Reference proteome</keyword>
<name>A0A8J4X3K7_CLAMG</name>
<gene>
    <name evidence="1" type="ORF">DAT39_018281</name>
</gene>
<dbReference type="EMBL" id="QNUK01000532">
    <property type="protein sequence ID" value="KAF5892008.1"/>
    <property type="molecule type" value="Genomic_DNA"/>
</dbReference>
<dbReference type="AlphaFoldDB" id="A0A8J4X3K7"/>
<evidence type="ECO:0000313" key="1">
    <source>
        <dbReference type="EMBL" id="KAF5892008.1"/>
    </source>
</evidence>
<sequence>MERLLLPDCLNRFYQKQTKTSVCLLDASYFPHMSSTPCFPCRPSLILALVNDRIDDRNADV</sequence>
<reference evidence="1" key="1">
    <citation type="submission" date="2020-07" db="EMBL/GenBank/DDBJ databases">
        <title>Clarias magur genome sequencing, assembly and annotation.</title>
        <authorList>
            <person name="Kushwaha B."/>
            <person name="Kumar R."/>
            <person name="Das P."/>
            <person name="Joshi C.G."/>
            <person name="Kumar D."/>
            <person name="Nagpure N.S."/>
            <person name="Pandey M."/>
            <person name="Agarwal S."/>
            <person name="Srivastava S."/>
            <person name="Singh M."/>
            <person name="Sahoo L."/>
            <person name="Jayasankar P."/>
            <person name="Meher P.K."/>
            <person name="Koringa P.G."/>
            <person name="Iquebal M.A."/>
            <person name="Das S.P."/>
            <person name="Bit A."/>
            <person name="Patnaik S."/>
            <person name="Patel N."/>
            <person name="Shah T.M."/>
            <person name="Hinsu A."/>
            <person name="Jena J.K."/>
        </authorList>
    </citation>
    <scope>NUCLEOTIDE SEQUENCE</scope>
    <source>
        <strain evidence="1">CIFAMagur01</strain>
        <tissue evidence="1">Testis</tissue>
    </source>
</reference>